<evidence type="ECO:0000259" key="1">
    <source>
        <dbReference type="Pfam" id="PF01968"/>
    </source>
</evidence>
<evidence type="ECO:0000259" key="2">
    <source>
        <dbReference type="Pfam" id="PF05378"/>
    </source>
</evidence>
<dbReference type="SUPFAM" id="SSF53067">
    <property type="entry name" value="Actin-like ATPase domain"/>
    <property type="match status" value="1"/>
</dbReference>
<proteinExistence type="predicted"/>
<gene>
    <name evidence="4" type="ORF">GCM10007857_13390</name>
</gene>
<dbReference type="Pfam" id="PF19278">
    <property type="entry name" value="Hydant_A_C"/>
    <property type="match status" value="1"/>
</dbReference>
<comment type="caution">
    <text evidence="4">The sequence shown here is derived from an EMBL/GenBank/DDBJ whole genome shotgun (WGS) entry which is preliminary data.</text>
</comment>
<reference evidence="5" key="1">
    <citation type="journal article" date="2019" name="Int. J. Syst. Evol. Microbiol.">
        <title>The Global Catalogue of Microorganisms (GCM) 10K type strain sequencing project: providing services to taxonomists for standard genome sequencing and annotation.</title>
        <authorList>
            <consortium name="The Broad Institute Genomics Platform"/>
            <consortium name="The Broad Institute Genome Sequencing Center for Infectious Disease"/>
            <person name="Wu L."/>
            <person name="Ma J."/>
        </authorList>
    </citation>
    <scope>NUCLEOTIDE SEQUENCE [LARGE SCALE GENOMIC DNA]</scope>
    <source>
        <strain evidence="5">NBRC 102520</strain>
    </source>
</reference>
<dbReference type="Pfam" id="PF01968">
    <property type="entry name" value="Hydantoinase_A"/>
    <property type="match status" value="1"/>
</dbReference>
<dbReference type="EMBL" id="BSOW01000004">
    <property type="protein sequence ID" value="GLR84629.1"/>
    <property type="molecule type" value="Genomic_DNA"/>
</dbReference>
<accession>A0ABQ6AR53</accession>
<evidence type="ECO:0000313" key="4">
    <source>
        <dbReference type="EMBL" id="GLR84629.1"/>
    </source>
</evidence>
<evidence type="ECO:0000259" key="3">
    <source>
        <dbReference type="Pfam" id="PF19278"/>
    </source>
</evidence>
<dbReference type="InterPro" id="IPR008040">
    <property type="entry name" value="Hydant_A_N"/>
</dbReference>
<name>A0ABQ6AR53_9BRAD</name>
<keyword evidence="5" id="KW-1185">Reference proteome</keyword>
<dbReference type="Pfam" id="PF05378">
    <property type="entry name" value="Hydant_A_N"/>
    <property type="match status" value="1"/>
</dbReference>
<dbReference type="InterPro" id="IPR045079">
    <property type="entry name" value="Oxoprolinase-like"/>
</dbReference>
<evidence type="ECO:0000313" key="5">
    <source>
        <dbReference type="Proteomes" id="UP001156905"/>
    </source>
</evidence>
<sequence>MLQKNSSGEDWVVGVDVGGTFTDFSARNLATGRVLIHKRPSTPDDPSRAVLHGLRELTDKHRIDPKAISRFAHGTTVATNALLQRKGAKVALVTTKGFRDLVEIGRQVRPHIYDLQLDAPQPLASRALRFELDERIGPAGEVVRELSDASIDTLIEELRKQPQIEGVAVCLIFSFLNPAHEKRVAASLRAAFPNIFVSVSSEVQPEFREFERFSTTLINAFLQPEVGRYMNRLKAEVATVAPNAEFGIFQSSGGLMSVDRAAYFPVRTALSGPAAGAVGAAGAGAMSDILDIITLDIGGTSTDVCLIQSGRTAIASTRDISGFRIRLPMVDIHTVGAGGGSIARLGEDGLLKVGPESAGAVPGPACYRRGGTLPTVSDANVILGRLPVTLTGGDMTIDRDAAVKAVGPIASELGLSVEKAALGIVGIVTSNMVRAIRAVTIERGYDPRKFVLMPFGGAGGLHAADVARSLGIKRIIVPRAPGILCAEGLILSDLQEDFVASCRTRVTGDMAAAAAVVADLVQQGEGWVAQEGEGALETRLVLSLDMRYVGQNYELGVEVANGSGRPVLLGSEELRAAFFAEYLRAYGHYDEQAPIEIVNVRLRTIVKLPQRQSATETPVKRLEPRDTKGAWFDEAGPVSTPMFDRSGLPAGTTIKGPAIITQLDSTTVVPPWAQITVDAALNMMMEINNV</sequence>
<feature type="domain" description="Hydantoinase/oxoprolinase N-terminal" evidence="2">
    <location>
        <begin position="13"/>
        <end position="190"/>
    </location>
</feature>
<dbReference type="InterPro" id="IPR002821">
    <property type="entry name" value="Hydantoinase_A"/>
</dbReference>
<dbReference type="PANTHER" id="PTHR11365">
    <property type="entry name" value="5-OXOPROLINASE RELATED"/>
    <property type="match status" value="1"/>
</dbReference>
<organism evidence="4 5">
    <name type="scientific">Bradyrhizobium iriomotense</name>
    <dbReference type="NCBI Taxonomy" id="441950"/>
    <lineage>
        <taxon>Bacteria</taxon>
        <taxon>Pseudomonadati</taxon>
        <taxon>Pseudomonadota</taxon>
        <taxon>Alphaproteobacteria</taxon>
        <taxon>Hyphomicrobiales</taxon>
        <taxon>Nitrobacteraceae</taxon>
        <taxon>Bradyrhizobium</taxon>
    </lineage>
</organism>
<feature type="domain" description="Hydantoinase A/oxoprolinase" evidence="1">
    <location>
        <begin position="212"/>
        <end position="497"/>
    </location>
</feature>
<feature type="domain" description="Acetophenone carboxylase-like C-terminal" evidence="3">
    <location>
        <begin position="528"/>
        <end position="679"/>
    </location>
</feature>
<dbReference type="InterPro" id="IPR049517">
    <property type="entry name" value="ACX-like_C"/>
</dbReference>
<protein>
    <submittedName>
        <fullName evidence="4">Methylhydantoinase</fullName>
    </submittedName>
</protein>
<dbReference type="InterPro" id="IPR043129">
    <property type="entry name" value="ATPase_NBD"/>
</dbReference>
<dbReference type="Proteomes" id="UP001156905">
    <property type="component" value="Unassembled WGS sequence"/>
</dbReference>
<dbReference type="PANTHER" id="PTHR11365:SF23">
    <property type="entry name" value="HYPOTHETICAL 5-OXOPROLINASE (EUROFUNG)-RELATED"/>
    <property type="match status" value="1"/>
</dbReference>
<dbReference type="RefSeq" id="WP_284262590.1">
    <property type="nucleotide sequence ID" value="NZ_BSOW01000004.1"/>
</dbReference>